<dbReference type="InterPro" id="IPR037066">
    <property type="entry name" value="Plug_dom_sf"/>
</dbReference>
<dbReference type="Proteomes" id="UP000275281">
    <property type="component" value="Unassembled WGS sequence"/>
</dbReference>
<evidence type="ECO:0000256" key="13">
    <source>
        <dbReference type="SAM" id="Phobius"/>
    </source>
</evidence>
<dbReference type="PROSITE" id="PS52016">
    <property type="entry name" value="TONB_DEPENDENT_REC_3"/>
    <property type="match status" value="1"/>
</dbReference>
<feature type="domain" description="TonB-dependent receptor plug" evidence="15">
    <location>
        <begin position="84"/>
        <end position="190"/>
    </location>
</feature>
<evidence type="ECO:0000313" key="16">
    <source>
        <dbReference type="EMBL" id="RPJ68668.1"/>
    </source>
</evidence>
<keyword evidence="3 11" id="KW-1134">Transmembrane beta strand</keyword>
<dbReference type="InterPro" id="IPR012910">
    <property type="entry name" value="Plug_dom"/>
</dbReference>
<keyword evidence="16" id="KW-0675">Receptor</keyword>
<evidence type="ECO:0000256" key="7">
    <source>
        <dbReference type="ARBA" id="ARBA00023065"/>
    </source>
</evidence>
<evidence type="ECO:0000313" key="17">
    <source>
        <dbReference type="Proteomes" id="UP000275281"/>
    </source>
</evidence>
<dbReference type="Gene3D" id="2.170.130.10">
    <property type="entry name" value="TonB-dependent receptor, plug domain"/>
    <property type="match status" value="1"/>
</dbReference>
<dbReference type="Pfam" id="PF00593">
    <property type="entry name" value="TonB_dep_Rec_b-barrel"/>
    <property type="match status" value="1"/>
</dbReference>
<dbReference type="PANTHER" id="PTHR32552:SF81">
    <property type="entry name" value="TONB-DEPENDENT OUTER MEMBRANE RECEPTOR"/>
    <property type="match status" value="1"/>
</dbReference>
<keyword evidence="6" id="KW-0408">Iron</keyword>
<dbReference type="InterPro" id="IPR000531">
    <property type="entry name" value="Beta-barrel_TonB"/>
</dbReference>
<evidence type="ECO:0000256" key="9">
    <source>
        <dbReference type="ARBA" id="ARBA00023136"/>
    </source>
</evidence>
<evidence type="ECO:0000256" key="5">
    <source>
        <dbReference type="ARBA" id="ARBA00022692"/>
    </source>
</evidence>
<evidence type="ECO:0000256" key="10">
    <source>
        <dbReference type="ARBA" id="ARBA00023237"/>
    </source>
</evidence>
<comment type="similarity">
    <text evidence="11 12">Belongs to the TonB-dependent receptor family.</text>
</comment>
<evidence type="ECO:0000256" key="4">
    <source>
        <dbReference type="ARBA" id="ARBA00022496"/>
    </source>
</evidence>
<dbReference type="InterPro" id="IPR036942">
    <property type="entry name" value="Beta-barrel_TonB_sf"/>
</dbReference>
<keyword evidence="9 11" id="KW-0472">Membrane</keyword>
<evidence type="ECO:0000256" key="11">
    <source>
        <dbReference type="PROSITE-ProRule" id="PRU01360"/>
    </source>
</evidence>
<keyword evidence="7" id="KW-0406">Ion transport</keyword>
<feature type="transmembrane region" description="Helical" evidence="13">
    <location>
        <begin position="6"/>
        <end position="24"/>
    </location>
</feature>
<comment type="caution">
    <text evidence="16">The sequence shown here is derived from an EMBL/GenBank/DDBJ whole genome shotgun (WGS) entry which is preliminary data.</text>
</comment>
<dbReference type="PANTHER" id="PTHR32552">
    <property type="entry name" value="FERRICHROME IRON RECEPTOR-RELATED"/>
    <property type="match status" value="1"/>
</dbReference>
<gene>
    <name evidence="16" type="ORF">DRW07_04530</name>
</gene>
<keyword evidence="17" id="KW-1185">Reference proteome</keyword>
<keyword evidence="5 11" id="KW-0812">Transmembrane</keyword>
<feature type="domain" description="TonB-dependent receptor-like beta-barrel" evidence="14">
    <location>
        <begin position="331"/>
        <end position="852"/>
    </location>
</feature>
<name>A0A3N5ZEA5_9ALTE</name>
<dbReference type="GO" id="GO:0009279">
    <property type="term" value="C:cell outer membrane"/>
    <property type="evidence" value="ECO:0007669"/>
    <property type="project" value="UniProtKB-SubCell"/>
</dbReference>
<dbReference type="EMBL" id="RPOK01000001">
    <property type="protein sequence ID" value="RPJ68668.1"/>
    <property type="molecule type" value="Genomic_DNA"/>
</dbReference>
<dbReference type="Gene3D" id="2.40.170.20">
    <property type="entry name" value="TonB-dependent receptor, beta-barrel domain"/>
    <property type="match status" value="1"/>
</dbReference>
<evidence type="ECO:0000256" key="12">
    <source>
        <dbReference type="RuleBase" id="RU003357"/>
    </source>
</evidence>
<keyword evidence="4" id="KW-0410">Iron transport</keyword>
<sequence length="887" mass="97713">MNWWKSAVLIRIIPIPLANSWVFGYINKTLSFSVGRQSLHCVYKLNVFILLLAGMTACHVLANEDTSKIEVIEVTAQKRTQTINEIPISVSVFSSEQLRRLGIQDTTELANIVPGLNYSDTAFGPPVYTLRGVGFNESSAQATATVGIYMDQVAIPFPIMTKGANLDLERVEVLKGPQGTLFGRNATAGAINYIAAKPMSEFASGYSVSFANYQTFDVEGYVTGALSDGLNARAAVRAVRSYEGWQQSVSRHDTLGRQDKMSARVSVDWAIKENTQALLSVNYHEDASESLAPQAIDYIAAKAGNALNASFDVFGPILDPRVNPSLFPGNGSDIRAADWTADRRPRLAHDMLSLSVQVKHDISPALSFDSLSGFHRFNDQGSEYERGGAAGVTAGYIRNLTGGSLDTVFGGTLKDFYEGHLHGRNADLPDDTYVTSDYVFQHGDIQSFSQEFRITRTHESSIWVAGLYYNRSVVDYDTTQDWGLATNVNILPTSGFGFNSLENAIEQTTTSLAAFASVDWLFSDELTYTLGFRYSDDKAAYDGCTKDIDGAGLALFNQFFFGGGDSGGKVNDCVTVIDFGGQNQSVGNIDDTLDESSLSWRLAVNYQWRPSTSLFASYSRGFKAGSYPSLAAIVANQLDPVVQEQLDAYEIGVKTVLADNLAQLNVSAFYYDYKDKQLLTKKTIPVFRTAFTLGNIDKSYVQGLELDLQWFPIEDLYINAAVSVLKSKVTEGNGFNQLGQSLDLSGSPLPFTSEVQANLLARYEWDVQSNFRAFIAVDGAFTSEFSADFQADATTTNLVADFIGSPVEVFIPPEPYQYDERFTQPNYLLLNARVGLVNLENDWKVYAWVKNLTNEYYVSTVVKNNEMVAAYPGMTRTFGVTFEKRSF</sequence>
<dbReference type="GO" id="GO:0006826">
    <property type="term" value="P:iron ion transport"/>
    <property type="evidence" value="ECO:0007669"/>
    <property type="project" value="UniProtKB-KW"/>
</dbReference>
<evidence type="ECO:0000256" key="1">
    <source>
        <dbReference type="ARBA" id="ARBA00004571"/>
    </source>
</evidence>
<evidence type="ECO:0000256" key="8">
    <source>
        <dbReference type="ARBA" id="ARBA00023077"/>
    </source>
</evidence>
<dbReference type="SUPFAM" id="SSF56935">
    <property type="entry name" value="Porins"/>
    <property type="match status" value="1"/>
</dbReference>
<evidence type="ECO:0000256" key="3">
    <source>
        <dbReference type="ARBA" id="ARBA00022452"/>
    </source>
</evidence>
<keyword evidence="13" id="KW-1133">Transmembrane helix</keyword>
<organism evidence="16 17">
    <name type="scientific">Alteromonas sediminis</name>
    <dbReference type="NCBI Taxonomy" id="2259342"/>
    <lineage>
        <taxon>Bacteria</taxon>
        <taxon>Pseudomonadati</taxon>
        <taxon>Pseudomonadota</taxon>
        <taxon>Gammaproteobacteria</taxon>
        <taxon>Alteromonadales</taxon>
        <taxon>Alteromonadaceae</taxon>
        <taxon>Alteromonas/Salinimonas group</taxon>
        <taxon>Alteromonas</taxon>
    </lineage>
</organism>
<keyword evidence="2 11" id="KW-0813">Transport</keyword>
<dbReference type="InterPro" id="IPR039426">
    <property type="entry name" value="TonB-dep_rcpt-like"/>
</dbReference>
<keyword evidence="10 11" id="KW-0998">Cell outer membrane</keyword>
<dbReference type="AlphaFoldDB" id="A0A3N5ZEA5"/>
<proteinExistence type="inferred from homology"/>
<evidence type="ECO:0000256" key="2">
    <source>
        <dbReference type="ARBA" id="ARBA00022448"/>
    </source>
</evidence>
<dbReference type="Pfam" id="PF07715">
    <property type="entry name" value="Plug"/>
    <property type="match status" value="1"/>
</dbReference>
<protein>
    <submittedName>
        <fullName evidence="16">TonB-dependent receptor</fullName>
    </submittedName>
</protein>
<evidence type="ECO:0000259" key="14">
    <source>
        <dbReference type="Pfam" id="PF00593"/>
    </source>
</evidence>
<comment type="subcellular location">
    <subcellularLocation>
        <location evidence="1 11">Cell outer membrane</location>
        <topology evidence="1 11">Multi-pass membrane protein</topology>
    </subcellularLocation>
</comment>
<keyword evidence="8 12" id="KW-0798">TonB box</keyword>
<reference evidence="16 17" key="1">
    <citation type="submission" date="2018-11" db="EMBL/GenBank/DDBJ databases">
        <authorList>
            <person name="Ye M.-Q."/>
            <person name="Du Z.-J."/>
        </authorList>
    </citation>
    <scope>NUCLEOTIDE SEQUENCE [LARGE SCALE GENOMIC DNA]</scope>
    <source>
        <strain evidence="16 17">U0105</strain>
    </source>
</reference>
<accession>A0A3N5ZEA5</accession>
<evidence type="ECO:0000256" key="6">
    <source>
        <dbReference type="ARBA" id="ARBA00023004"/>
    </source>
</evidence>
<evidence type="ECO:0000259" key="15">
    <source>
        <dbReference type="Pfam" id="PF07715"/>
    </source>
</evidence>